<reference evidence="2 3" key="1">
    <citation type="submission" date="2016-03" db="EMBL/GenBank/DDBJ databases">
        <title>Trachymyrmex septentrionalis WGS genome.</title>
        <authorList>
            <person name="Nygaard S."/>
            <person name="Hu H."/>
            <person name="Boomsma J."/>
            <person name="Zhang G."/>
        </authorList>
    </citation>
    <scope>NUCLEOTIDE SEQUENCE [LARGE SCALE GENOMIC DNA]</scope>
    <source>
        <strain evidence="2">Tsep2-gDNA-1</strain>
        <tissue evidence="2">Whole body</tissue>
    </source>
</reference>
<organism evidence="2 3">
    <name type="scientific">Trachymyrmex septentrionalis</name>
    <dbReference type="NCBI Taxonomy" id="34720"/>
    <lineage>
        <taxon>Eukaryota</taxon>
        <taxon>Metazoa</taxon>
        <taxon>Ecdysozoa</taxon>
        <taxon>Arthropoda</taxon>
        <taxon>Hexapoda</taxon>
        <taxon>Insecta</taxon>
        <taxon>Pterygota</taxon>
        <taxon>Neoptera</taxon>
        <taxon>Endopterygota</taxon>
        <taxon>Hymenoptera</taxon>
        <taxon>Apocrita</taxon>
        <taxon>Aculeata</taxon>
        <taxon>Formicoidea</taxon>
        <taxon>Formicidae</taxon>
        <taxon>Myrmicinae</taxon>
        <taxon>Trachymyrmex</taxon>
    </lineage>
</organism>
<feature type="transmembrane region" description="Helical" evidence="1">
    <location>
        <begin position="241"/>
        <end position="266"/>
    </location>
</feature>
<accession>A0A195F536</accession>
<gene>
    <name evidence="2" type="ORF">ALC56_10131</name>
</gene>
<keyword evidence="1" id="KW-1133">Transmembrane helix</keyword>
<evidence type="ECO:0000256" key="1">
    <source>
        <dbReference type="SAM" id="Phobius"/>
    </source>
</evidence>
<keyword evidence="1" id="KW-0812">Transmembrane</keyword>
<dbReference type="AlphaFoldDB" id="A0A195F536"/>
<dbReference type="EMBL" id="KQ981805">
    <property type="protein sequence ID" value="KYN35573.1"/>
    <property type="molecule type" value="Genomic_DNA"/>
</dbReference>
<evidence type="ECO:0000313" key="2">
    <source>
        <dbReference type="EMBL" id="KYN35573.1"/>
    </source>
</evidence>
<feature type="transmembrane region" description="Helical" evidence="1">
    <location>
        <begin position="169"/>
        <end position="188"/>
    </location>
</feature>
<protein>
    <submittedName>
        <fullName evidence="2">Uncharacterized protein</fullName>
    </submittedName>
</protein>
<keyword evidence="1" id="KW-0472">Membrane</keyword>
<name>A0A195F536_9HYME</name>
<evidence type="ECO:0000313" key="3">
    <source>
        <dbReference type="Proteomes" id="UP000078541"/>
    </source>
</evidence>
<feature type="transmembrane region" description="Helical" evidence="1">
    <location>
        <begin position="200"/>
        <end position="221"/>
    </location>
</feature>
<proteinExistence type="predicted"/>
<dbReference type="Proteomes" id="UP000078541">
    <property type="component" value="Unassembled WGS sequence"/>
</dbReference>
<sequence length="372" mass="43835">MRKCDRKQYGSPAVGAFRERIPEMQFCEAAAAAATTENNPIIRERHVQSLHLGYTDREICRQFVLIINDLMVNFRTKNRKSIREKDESELELRRLREIAKLAAIHYNGERKFQRRTDLSHVVHASLHFVQLVMTSAIEIFHHVHHYINHCAREKDDTIPLLPEERNPIFFVYPICMLLSLVLMILWLIRKIVPDRPMIPLTICAAGAILMLMVGIMEMRHADIYIDVTEFTDEEILEHPIFIHNFVMCILSIFVMILYLIQAWVLFDQWQWIREWIQRERDSSTSDMQSSESSIDTIESDYSIEEKIDKRDAGKQINELPIPTLEELIDLAAISDKADDEPILYCCFVDWYNYIKMKMKSKPKHEFQVIHVM</sequence>
<keyword evidence="3" id="KW-1185">Reference proteome</keyword>